<keyword evidence="1" id="KW-0929">Antimicrobial</keyword>
<keyword evidence="3" id="KW-1015">Disulfide bond</keyword>
<name>A0ABR1TYA4_9PEZI</name>
<evidence type="ECO:0000256" key="1">
    <source>
        <dbReference type="ARBA" id="ARBA00022529"/>
    </source>
</evidence>
<dbReference type="Proteomes" id="UP001444661">
    <property type="component" value="Unassembled WGS sequence"/>
</dbReference>
<evidence type="ECO:0000256" key="2">
    <source>
        <dbReference type="ARBA" id="ARBA00022854"/>
    </source>
</evidence>
<keyword evidence="6" id="KW-1185">Reference proteome</keyword>
<proteinExistence type="predicted"/>
<dbReference type="InterPro" id="IPR009101">
    <property type="entry name" value="Gurmarin/antifun_pep"/>
</dbReference>
<evidence type="ECO:0000256" key="3">
    <source>
        <dbReference type="ARBA" id="ARBA00023157"/>
    </source>
</evidence>
<feature type="signal peptide" evidence="4">
    <location>
        <begin position="1"/>
        <end position="20"/>
    </location>
</feature>
<gene>
    <name evidence="5" type="ORF">PG993_003045</name>
</gene>
<evidence type="ECO:0000256" key="4">
    <source>
        <dbReference type="SAM" id="SignalP"/>
    </source>
</evidence>
<protein>
    <submittedName>
        <fullName evidence="5">Uncharacterized protein</fullName>
    </submittedName>
</protein>
<keyword evidence="4" id="KW-0732">Signal</keyword>
<keyword evidence="2" id="KW-0960">Knottin</keyword>
<accession>A0ABR1TYA4</accession>
<organism evidence="5 6">
    <name type="scientific">Apiospora rasikravindrae</name>
    <dbReference type="NCBI Taxonomy" id="990691"/>
    <lineage>
        <taxon>Eukaryota</taxon>
        <taxon>Fungi</taxon>
        <taxon>Dikarya</taxon>
        <taxon>Ascomycota</taxon>
        <taxon>Pezizomycotina</taxon>
        <taxon>Sordariomycetes</taxon>
        <taxon>Xylariomycetidae</taxon>
        <taxon>Amphisphaeriales</taxon>
        <taxon>Apiosporaceae</taxon>
        <taxon>Apiospora</taxon>
    </lineage>
</organism>
<evidence type="ECO:0000313" key="5">
    <source>
        <dbReference type="EMBL" id="KAK8051660.1"/>
    </source>
</evidence>
<feature type="chain" id="PRO_5046144736" evidence="4">
    <location>
        <begin position="21"/>
        <end position="55"/>
    </location>
</feature>
<evidence type="ECO:0000313" key="6">
    <source>
        <dbReference type="Proteomes" id="UP001444661"/>
    </source>
</evidence>
<reference evidence="5 6" key="1">
    <citation type="submission" date="2023-01" db="EMBL/GenBank/DDBJ databases">
        <title>Analysis of 21 Apiospora genomes using comparative genomics revels a genus with tremendous synthesis potential of carbohydrate active enzymes and secondary metabolites.</title>
        <authorList>
            <person name="Sorensen T."/>
        </authorList>
    </citation>
    <scope>NUCLEOTIDE SEQUENCE [LARGE SCALE GENOMIC DNA]</scope>
    <source>
        <strain evidence="5 6">CBS 33761</strain>
    </source>
</reference>
<comment type="caution">
    <text evidence="5">The sequence shown here is derived from an EMBL/GenBank/DDBJ whole genome shotgun (WGS) entry which is preliminary data.</text>
</comment>
<sequence>MQISTYVYAAIAVFTAQAAAQSCLPDGNICEVSSDPPCCSGFCLVAEGQTSGKCQ</sequence>
<dbReference type="EMBL" id="JAQQWK010000002">
    <property type="protein sequence ID" value="KAK8051660.1"/>
    <property type="molecule type" value="Genomic_DNA"/>
</dbReference>
<dbReference type="SUPFAM" id="SSF57048">
    <property type="entry name" value="Gurmarin-like"/>
    <property type="match status" value="1"/>
</dbReference>